<feature type="compositionally biased region" description="Low complexity" evidence="1">
    <location>
        <begin position="65"/>
        <end position="78"/>
    </location>
</feature>
<keyword evidence="2" id="KW-0732">Signal</keyword>
<evidence type="ECO:0008006" key="5">
    <source>
        <dbReference type="Google" id="ProtNLM"/>
    </source>
</evidence>
<name>A0A2V5JZ38_9BACL</name>
<accession>A0A2V5JZ38</accession>
<evidence type="ECO:0000256" key="1">
    <source>
        <dbReference type="SAM" id="MobiDB-lite"/>
    </source>
</evidence>
<protein>
    <recommendedName>
        <fullName evidence="5">Lipoprotein</fullName>
    </recommendedName>
</protein>
<evidence type="ECO:0000313" key="4">
    <source>
        <dbReference type="Proteomes" id="UP000247476"/>
    </source>
</evidence>
<feature type="chain" id="PRO_5038794123" description="Lipoprotein" evidence="2">
    <location>
        <begin position="24"/>
        <end position="254"/>
    </location>
</feature>
<gene>
    <name evidence="3" type="ORF">DLM86_24360</name>
</gene>
<evidence type="ECO:0000256" key="2">
    <source>
        <dbReference type="SAM" id="SignalP"/>
    </source>
</evidence>
<keyword evidence="4" id="KW-1185">Reference proteome</keyword>
<feature type="compositionally biased region" description="Basic and acidic residues" evidence="1">
    <location>
        <begin position="25"/>
        <end position="35"/>
    </location>
</feature>
<reference evidence="3 4" key="1">
    <citation type="submission" date="2018-05" db="EMBL/GenBank/DDBJ databases">
        <title>Paenibacillus flagellatus sp. nov., isolated from selenium mineral soil.</title>
        <authorList>
            <person name="Dai X."/>
        </authorList>
    </citation>
    <scope>NUCLEOTIDE SEQUENCE [LARGE SCALE GENOMIC DNA]</scope>
    <source>
        <strain evidence="3 4">DXL2</strain>
    </source>
</reference>
<dbReference type="EMBL" id="QJVJ01000012">
    <property type="protein sequence ID" value="PYI51552.1"/>
    <property type="molecule type" value="Genomic_DNA"/>
</dbReference>
<dbReference type="OrthoDB" id="1267107at2"/>
<dbReference type="RefSeq" id="WP_110842672.1">
    <property type="nucleotide sequence ID" value="NZ_QJVJ01000012.1"/>
</dbReference>
<sequence>MTRIRFGAIAIALLALLAAAACSDDGGRDTADSPAEKPPAGQEKPPAGAPPSGAGTGAQTGGSSGAKPGDQAPGGQPAAKPPEQPAAPTVETQAKAAVQALKAKDMKKLAAIVHPDKGVRFSPYGHIDVKSDRVFKPAEVEKLPADKTVYEWGTFDGSGEPIKLTFADYYAKFVYDADFAEPHKTSVNAPIGKNTLNNNVSDVYPADRCSYVEYHFTGFDQKNEGLDWKSLRLVFEKTGDKLYLVGIVHDQWTT</sequence>
<dbReference type="AlphaFoldDB" id="A0A2V5JZ38"/>
<feature type="signal peptide" evidence="2">
    <location>
        <begin position="1"/>
        <end position="23"/>
    </location>
</feature>
<feature type="compositionally biased region" description="Gly residues" evidence="1">
    <location>
        <begin position="54"/>
        <end position="64"/>
    </location>
</feature>
<comment type="caution">
    <text evidence="3">The sequence shown here is derived from an EMBL/GenBank/DDBJ whole genome shotgun (WGS) entry which is preliminary data.</text>
</comment>
<proteinExistence type="predicted"/>
<dbReference type="PROSITE" id="PS51257">
    <property type="entry name" value="PROKAR_LIPOPROTEIN"/>
    <property type="match status" value="1"/>
</dbReference>
<feature type="region of interest" description="Disordered" evidence="1">
    <location>
        <begin position="23"/>
        <end position="93"/>
    </location>
</feature>
<evidence type="ECO:0000313" key="3">
    <source>
        <dbReference type="EMBL" id="PYI51552.1"/>
    </source>
</evidence>
<dbReference type="Proteomes" id="UP000247476">
    <property type="component" value="Unassembled WGS sequence"/>
</dbReference>
<organism evidence="3 4">
    <name type="scientific">Paenibacillus flagellatus</name>
    <dbReference type="NCBI Taxonomy" id="2211139"/>
    <lineage>
        <taxon>Bacteria</taxon>
        <taxon>Bacillati</taxon>
        <taxon>Bacillota</taxon>
        <taxon>Bacilli</taxon>
        <taxon>Bacillales</taxon>
        <taxon>Paenibacillaceae</taxon>
        <taxon>Paenibacillus</taxon>
    </lineage>
</organism>